<dbReference type="EMBL" id="BAUL01000068">
    <property type="protein sequence ID" value="GAD93834.1"/>
    <property type="molecule type" value="Genomic_DNA"/>
</dbReference>
<organism evidence="5 6">
    <name type="scientific">Byssochlamys spectabilis (strain No. 5 / NBRC 109023)</name>
    <name type="common">Paecilomyces variotii</name>
    <dbReference type="NCBI Taxonomy" id="1356009"/>
    <lineage>
        <taxon>Eukaryota</taxon>
        <taxon>Fungi</taxon>
        <taxon>Dikarya</taxon>
        <taxon>Ascomycota</taxon>
        <taxon>Pezizomycotina</taxon>
        <taxon>Eurotiomycetes</taxon>
        <taxon>Eurotiomycetidae</taxon>
        <taxon>Eurotiales</taxon>
        <taxon>Thermoascaceae</taxon>
        <taxon>Paecilomyces</taxon>
    </lineage>
</organism>
<evidence type="ECO:0000313" key="5">
    <source>
        <dbReference type="EMBL" id="GAD93834.1"/>
    </source>
</evidence>
<feature type="repeat" description="ANK" evidence="3">
    <location>
        <begin position="1183"/>
        <end position="1212"/>
    </location>
</feature>
<comment type="caution">
    <text evidence="5">The sequence shown here is derived from an EMBL/GenBank/DDBJ whole genome shotgun (WGS) entry which is preliminary data.</text>
</comment>
<dbReference type="Proteomes" id="UP000018001">
    <property type="component" value="Unassembled WGS sequence"/>
</dbReference>
<name>V5FB64_BYSSN</name>
<keyword evidence="6" id="KW-1185">Reference proteome</keyword>
<dbReference type="HOGENOM" id="CLU_000288_34_23_1"/>
<feature type="domain" description="Nephrocystin 3-like N-terminal" evidence="4">
    <location>
        <begin position="303"/>
        <end position="437"/>
    </location>
</feature>
<dbReference type="PANTHER" id="PTHR24198">
    <property type="entry name" value="ANKYRIN REPEAT AND PROTEIN KINASE DOMAIN-CONTAINING PROTEIN"/>
    <property type="match status" value="1"/>
</dbReference>
<feature type="repeat" description="ANK" evidence="3">
    <location>
        <begin position="981"/>
        <end position="1013"/>
    </location>
</feature>
<dbReference type="Gene3D" id="3.40.50.300">
    <property type="entry name" value="P-loop containing nucleotide triphosphate hydrolases"/>
    <property type="match status" value="1"/>
</dbReference>
<dbReference type="SUPFAM" id="SSF48403">
    <property type="entry name" value="Ankyrin repeat"/>
    <property type="match status" value="2"/>
</dbReference>
<dbReference type="InterPro" id="IPR027417">
    <property type="entry name" value="P-loop_NTPase"/>
</dbReference>
<evidence type="ECO:0000313" key="6">
    <source>
        <dbReference type="Proteomes" id="UP000018001"/>
    </source>
</evidence>
<dbReference type="Gene3D" id="1.25.40.20">
    <property type="entry name" value="Ankyrin repeat-containing domain"/>
    <property type="match status" value="2"/>
</dbReference>
<protein>
    <recommendedName>
        <fullName evidence="4">Nephrocystin 3-like N-terminal domain-containing protein</fullName>
    </recommendedName>
</protein>
<evidence type="ECO:0000256" key="1">
    <source>
        <dbReference type="ARBA" id="ARBA00022737"/>
    </source>
</evidence>
<dbReference type="InParanoid" id="V5FB64"/>
<dbReference type="OrthoDB" id="7464126at2759"/>
<accession>V5FB64</accession>
<feature type="repeat" description="ANK" evidence="3">
    <location>
        <begin position="1081"/>
        <end position="1113"/>
    </location>
</feature>
<dbReference type="Pfam" id="PF24883">
    <property type="entry name" value="NPHP3_N"/>
    <property type="match status" value="1"/>
</dbReference>
<proteinExistence type="predicted"/>
<dbReference type="SUPFAM" id="SSF52540">
    <property type="entry name" value="P-loop containing nucleoside triphosphate hydrolases"/>
    <property type="match status" value="1"/>
</dbReference>
<dbReference type="PROSITE" id="PS50297">
    <property type="entry name" value="ANK_REP_REGION"/>
    <property type="match status" value="2"/>
</dbReference>
<dbReference type="InterPro" id="IPR002110">
    <property type="entry name" value="Ankyrin_rpt"/>
</dbReference>
<dbReference type="PANTHER" id="PTHR24198:SF165">
    <property type="entry name" value="ANKYRIN REPEAT-CONTAINING PROTEIN-RELATED"/>
    <property type="match status" value="1"/>
</dbReference>
<dbReference type="InterPro" id="IPR036770">
    <property type="entry name" value="Ankyrin_rpt-contain_sf"/>
</dbReference>
<evidence type="ECO:0000259" key="4">
    <source>
        <dbReference type="Pfam" id="PF24883"/>
    </source>
</evidence>
<evidence type="ECO:0000256" key="3">
    <source>
        <dbReference type="PROSITE-ProRule" id="PRU00023"/>
    </source>
</evidence>
<keyword evidence="1" id="KW-0677">Repeat</keyword>
<keyword evidence="2 3" id="KW-0040">ANK repeat</keyword>
<dbReference type="PROSITE" id="PS50088">
    <property type="entry name" value="ANK_REPEAT"/>
    <property type="match status" value="3"/>
</dbReference>
<dbReference type="SMART" id="SM00248">
    <property type="entry name" value="ANK"/>
    <property type="match status" value="13"/>
</dbReference>
<dbReference type="eggNOG" id="KOG4177">
    <property type="taxonomic scope" value="Eukaryota"/>
</dbReference>
<evidence type="ECO:0000256" key="2">
    <source>
        <dbReference type="ARBA" id="ARBA00023043"/>
    </source>
</evidence>
<reference evidence="6" key="1">
    <citation type="journal article" date="2014" name="Genome Announc.">
        <title>Draft genome sequence of the formaldehyde-resistant fungus Byssochlamys spectabilis No. 5 (anamorph Paecilomyces variotii No. 5) (NBRC109023).</title>
        <authorList>
            <person name="Oka T."/>
            <person name="Ekino K."/>
            <person name="Fukuda K."/>
            <person name="Nomura Y."/>
        </authorList>
    </citation>
    <scope>NUCLEOTIDE SEQUENCE [LARGE SCALE GENOMIC DNA]</scope>
    <source>
        <strain evidence="6">No. 5 / NBRC 109023</strain>
    </source>
</reference>
<dbReference type="InterPro" id="IPR056884">
    <property type="entry name" value="NPHP3-like_N"/>
</dbReference>
<dbReference type="Pfam" id="PF12796">
    <property type="entry name" value="Ank_2"/>
    <property type="match status" value="3"/>
</dbReference>
<sequence length="1323" mass="147676">MPRAVTRYIRKIRRAKGSRENRGAAVGQSDNTPENAVVSIQLSPASCVAGDNNVAVKKNAAFEEAWKNHWKELTEHEKKNGWREGNQHISLDAIHEKIVNLDTKHAIAVSRKVIDPTLHFLEAINSLVQGATTAAQSSPIGSIVMGVVRVIIDAAIKAGKYFEKLSHMLGRLPDYFDVLQRYADISASSPDVHKFLVASYSNILAFFRKAYVVFVNKEGTERSIGYWFASARIFVNSQWSSFEQEYGKILSDFEHCNQMLRDMALVENFNYNKKRQQAIEAKKKIKKGMSIQIEKRYTGANSSGIGKSVLSSIVIDHLSKITLTEETAVAFWYCKYHDTSMETMAYRLVRTAIKQLCQKMSRIPSDILDFYHAAMKHGQAFLLDDCIELFFICTRYFNRAFLAIDGLDECNGKQCKLILNFIQQLSRSNVKVFLTSRWMRDIEKLCANNAMVFPITAWEVKDDISIFVKHQVPEKLSIHSAETRQRVINTLIEKSEGLFLWVELQLEDLSQVPECDLEEQLQYLPKDLDSMYIRMVSNIKALPRASSSLARRCILWVTYAKHLLTGSELKELVSFMASPSKSSHHGDSLSCSSHKHYSSEDITNTCFGLLQMDIDSEPVRPVHFSMQEVFSNPTLVKFPDDCRDFVLSPEQANVQLAVTCIRILLSEDSCWDDARRYCARYFENHILGLPTIPQELDNMVDSLLSADHEVFANILALRYPYRLECCMGSPRKIEPSFFVRCTGLDRVPRIASRYPKVILSDRPEEYLQLSCYLGMSDVLEAIIETGADLNYRDQVGYTALDCACLAKQHDIIKRLLDTGVLQRCNPSGPSSPVARAAKIRDFKSVELLIKGGLNITLTDYIQAIETDDTGMVELIVKEYGENIQQDYENATFRAIDKGFHNILRFLINGFDSNALQPILCYALSISDNKDIRNLALQYKPDWSFCLKMDARMLKTASFCGDIEVMNSLIENGADVNGPRDSRGSPLQVATHHGHVRAMELLIEKGADINLLSGEKGTMLEIATSPFSSIEAMRLLISKNAPINEGSSRSGGPLGIAAHGRAIDKMELLLSNGADINAPLGEWGSPLGTAVAKGKLESVEYLVAKGADVNISCPRYGCLLGLAAYYENLDIMRVLIDNGADINRNCGEYGCPLGAAAYRGKIRAMKLLLDGGAVVNTSGGFYGSPLGAAALEDNVEAMDLLFQRGADVNIQGGPFGTTLGTAAFGCAIRVIRPRYTKGLELLLEKGADVYASGGLFRNALEVALFSCHSDAIRIFSAKGINIEPPCPLSREYSTTVEMARSVEVRKWFLPKQKEIDELKEHLRQ</sequence>
<gene>
    <name evidence="5" type="ORF">PVAR5_2451</name>
</gene>